<evidence type="ECO:0000256" key="7">
    <source>
        <dbReference type="ARBA" id="ARBA00022832"/>
    </source>
</evidence>
<dbReference type="Proteomes" id="UP001552479">
    <property type="component" value="Unassembled WGS sequence"/>
</dbReference>
<evidence type="ECO:0000256" key="12">
    <source>
        <dbReference type="ARBA" id="ARBA00023136"/>
    </source>
</evidence>
<feature type="transmembrane region" description="Helical" evidence="15">
    <location>
        <begin position="146"/>
        <end position="167"/>
    </location>
</feature>
<accession>A0ABV3IMH0</accession>
<comment type="subcellular location">
    <subcellularLocation>
        <location evidence="2">Endoplasmic reticulum membrane</location>
        <topology evidence="2">Multi-pass membrane protein</topology>
    </subcellularLocation>
</comment>
<keyword evidence="13" id="KW-0275">Fatty acid biosynthesis</keyword>
<evidence type="ECO:0000256" key="5">
    <source>
        <dbReference type="ARBA" id="ARBA00022723"/>
    </source>
</evidence>
<evidence type="ECO:0000256" key="11">
    <source>
        <dbReference type="ARBA" id="ARBA00023098"/>
    </source>
</evidence>
<keyword evidence="12 15" id="KW-0472">Membrane</keyword>
<keyword evidence="3" id="KW-0444">Lipid biosynthesis</keyword>
<comment type="cofactor">
    <cofactor evidence="1">
        <name>Zn(2+)</name>
        <dbReference type="ChEBI" id="CHEBI:29105"/>
    </cofactor>
</comment>
<dbReference type="InterPro" id="IPR006694">
    <property type="entry name" value="Fatty_acid_hydroxylase"/>
</dbReference>
<dbReference type="InterPro" id="IPR014430">
    <property type="entry name" value="Scs7"/>
</dbReference>
<evidence type="ECO:0000256" key="10">
    <source>
        <dbReference type="ARBA" id="ARBA00023002"/>
    </source>
</evidence>
<reference evidence="17 18" key="1">
    <citation type="submission" date="2024-06" db="EMBL/GenBank/DDBJ databases">
        <title>The Natural Products Discovery Center: Release of the First 8490 Sequenced Strains for Exploring Actinobacteria Biosynthetic Diversity.</title>
        <authorList>
            <person name="Kalkreuter E."/>
            <person name="Kautsar S.A."/>
            <person name="Yang D."/>
            <person name="Bader C.D."/>
            <person name="Teijaro C.N."/>
            <person name="Fluegel L."/>
            <person name="Davis C.M."/>
            <person name="Simpson J.R."/>
            <person name="Lauterbach L."/>
            <person name="Steele A.D."/>
            <person name="Gui C."/>
            <person name="Meng S."/>
            <person name="Li G."/>
            <person name="Viehrig K."/>
            <person name="Ye F."/>
            <person name="Su P."/>
            <person name="Kiefer A.F."/>
            <person name="Nichols A."/>
            <person name="Cepeda A.J."/>
            <person name="Yan W."/>
            <person name="Fan B."/>
            <person name="Jiang Y."/>
            <person name="Adhikari A."/>
            <person name="Zheng C.-J."/>
            <person name="Schuster L."/>
            <person name="Cowan T.M."/>
            <person name="Smanski M.J."/>
            <person name="Chevrette M.G."/>
            <person name="De Carvalho L.P.S."/>
            <person name="Shen B."/>
        </authorList>
    </citation>
    <scope>NUCLEOTIDE SEQUENCE [LARGE SCALE GENOMIC DNA]</scope>
    <source>
        <strain evidence="17 18">NPDC053791</strain>
    </source>
</reference>
<dbReference type="PANTHER" id="PTHR12863:SF1">
    <property type="entry name" value="FATTY ACID 2-HYDROXYLASE"/>
    <property type="match status" value="1"/>
</dbReference>
<keyword evidence="9 15" id="KW-1133">Transmembrane helix</keyword>
<dbReference type="PANTHER" id="PTHR12863">
    <property type="entry name" value="FATTY ACID HYDROXYLASE"/>
    <property type="match status" value="1"/>
</dbReference>
<keyword evidence="18" id="KW-1185">Reference proteome</keyword>
<keyword evidence="10" id="KW-0560">Oxidoreductase</keyword>
<feature type="region of interest" description="Disordered" evidence="14">
    <location>
        <begin position="1"/>
        <end position="33"/>
    </location>
</feature>
<evidence type="ECO:0000256" key="13">
    <source>
        <dbReference type="ARBA" id="ARBA00023160"/>
    </source>
</evidence>
<dbReference type="Pfam" id="PF04116">
    <property type="entry name" value="FA_hydroxylase"/>
    <property type="match status" value="1"/>
</dbReference>
<name>A0ABV3IMH0_9ACTN</name>
<evidence type="ECO:0000256" key="15">
    <source>
        <dbReference type="SAM" id="Phobius"/>
    </source>
</evidence>
<gene>
    <name evidence="17" type="ORF">AB0L03_00570</name>
</gene>
<evidence type="ECO:0000256" key="8">
    <source>
        <dbReference type="ARBA" id="ARBA00022833"/>
    </source>
</evidence>
<keyword evidence="8" id="KW-0862">Zinc</keyword>
<organism evidence="17 18">
    <name type="scientific">Streptomyces roseoverticillatus</name>
    <dbReference type="NCBI Taxonomy" id="66429"/>
    <lineage>
        <taxon>Bacteria</taxon>
        <taxon>Bacillati</taxon>
        <taxon>Actinomycetota</taxon>
        <taxon>Actinomycetes</taxon>
        <taxon>Kitasatosporales</taxon>
        <taxon>Streptomycetaceae</taxon>
        <taxon>Streptomyces</taxon>
    </lineage>
</organism>
<feature type="transmembrane region" description="Helical" evidence="15">
    <location>
        <begin position="43"/>
        <end position="71"/>
    </location>
</feature>
<feature type="transmembrane region" description="Helical" evidence="15">
    <location>
        <begin position="120"/>
        <end position="140"/>
    </location>
</feature>
<evidence type="ECO:0000256" key="6">
    <source>
        <dbReference type="ARBA" id="ARBA00022824"/>
    </source>
</evidence>
<keyword evidence="5" id="KW-0479">Metal-binding</keyword>
<keyword evidence="4 15" id="KW-0812">Transmembrane</keyword>
<evidence type="ECO:0000313" key="18">
    <source>
        <dbReference type="Proteomes" id="UP001552479"/>
    </source>
</evidence>
<evidence type="ECO:0000259" key="16">
    <source>
        <dbReference type="Pfam" id="PF04116"/>
    </source>
</evidence>
<sequence length="245" mass="27692">MSEFPGTSGVDPVDRAAFRRSSPPSVRRRSLDRLTRQHPSGPLVVYASFITLLLPAGLTASGTITGVALVFAGHAAWTLTEYWVHRALFHWEAVLGAAMARLHWTLHGHHHDHPDDRRRLVMPLAVTIPVALILCGLSRLAFGAHWMAFMAGYVLGYLLYEMTHYYVHHPRPRSRAGRALRRWHMLHHFADDGRRFGVSAPWWDLVFGTAGGRRTQPVLLREALPGRARWRQHADALTSEDEALR</sequence>
<keyword evidence="11" id="KW-0443">Lipid metabolism</keyword>
<dbReference type="EMBL" id="JBFASG010000001">
    <property type="protein sequence ID" value="MEV4921344.1"/>
    <property type="molecule type" value="Genomic_DNA"/>
</dbReference>
<evidence type="ECO:0000256" key="14">
    <source>
        <dbReference type="SAM" id="MobiDB-lite"/>
    </source>
</evidence>
<evidence type="ECO:0000256" key="3">
    <source>
        <dbReference type="ARBA" id="ARBA00022516"/>
    </source>
</evidence>
<dbReference type="RefSeq" id="WP_366086243.1">
    <property type="nucleotide sequence ID" value="NZ_JBFASG010000001.1"/>
</dbReference>
<evidence type="ECO:0000256" key="2">
    <source>
        <dbReference type="ARBA" id="ARBA00004477"/>
    </source>
</evidence>
<keyword evidence="7" id="KW-0276">Fatty acid metabolism</keyword>
<comment type="caution">
    <text evidence="17">The sequence shown here is derived from an EMBL/GenBank/DDBJ whole genome shotgun (WGS) entry which is preliminary data.</text>
</comment>
<evidence type="ECO:0000256" key="1">
    <source>
        <dbReference type="ARBA" id="ARBA00001947"/>
    </source>
</evidence>
<evidence type="ECO:0000256" key="9">
    <source>
        <dbReference type="ARBA" id="ARBA00022989"/>
    </source>
</evidence>
<protein>
    <submittedName>
        <fullName evidence="17">Sterol desaturase family protein</fullName>
    </submittedName>
</protein>
<feature type="domain" description="Fatty acid hydroxylase" evidence="16">
    <location>
        <begin position="72"/>
        <end position="209"/>
    </location>
</feature>
<keyword evidence="6" id="KW-0256">Endoplasmic reticulum</keyword>
<evidence type="ECO:0000256" key="4">
    <source>
        <dbReference type="ARBA" id="ARBA00022692"/>
    </source>
</evidence>
<proteinExistence type="predicted"/>
<evidence type="ECO:0000313" key="17">
    <source>
        <dbReference type="EMBL" id="MEV4921344.1"/>
    </source>
</evidence>